<evidence type="ECO:0000256" key="1">
    <source>
        <dbReference type="SAM" id="MobiDB-lite"/>
    </source>
</evidence>
<feature type="compositionally biased region" description="Basic and acidic residues" evidence="1">
    <location>
        <begin position="96"/>
        <end position="112"/>
    </location>
</feature>
<sequence length="257" mass="28596">MLKESGITKIADKLSRRHHCNSRSCSSDDHTSTTASGFASIFCSTAFATASCSTTATSEVLSTVPISTQVTSQGEFDEDAGSDHRTRSQSGNESEDSSRESPQTEHLEEEQQKSGSDFADDNVEEEEDSTNEEGDNLSAEESVPVKLSRAQKGKQKIDESLNVADLPTEHQNVGYPSSDVPTPKTHHQLFEQSLLRKGNHVSTSLNYKFWTLDAQAQFQKFISNRDFVMEFNVKEDILREADLVELIEHWDIQKMLG</sequence>
<reference evidence="3" key="1">
    <citation type="submission" date="2024-07" db="EMBL/GenBank/DDBJ databases">
        <title>Two chromosome-level genome assemblies of Korean endemic species Abeliophyllum distichum and Forsythia ovata (Oleaceae).</title>
        <authorList>
            <person name="Jang H."/>
        </authorList>
    </citation>
    <scope>NUCLEOTIDE SEQUENCE [LARGE SCALE GENOMIC DNA]</scope>
</reference>
<evidence type="ECO:0000313" key="3">
    <source>
        <dbReference type="Proteomes" id="UP001604277"/>
    </source>
</evidence>
<protein>
    <submittedName>
        <fullName evidence="2">Uncharacterized protein</fullName>
    </submittedName>
</protein>
<keyword evidence="3" id="KW-1185">Reference proteome</keyword>
<evidence type="ECO:0000313" key="2">
    <source>
        <dbReference type="EMBL" id="KAL2508018.1"/>
    </source>
</evidence>
<organism evidence="2 3">
    <name type="scientific">Forsythia ovata</name>
    <dbReference type="NCBI Taxonomy" id="205694"/>
    <lineage>
        <taxon>Eukaryota</taxon>
        <taxon>Viridiplantae</taxon>
        <taxon>Streptophyta</taxon>
        <taxon>Embryophyta</taxon>
        <taxon>Tracheophyta</taxon>
        <taxon>Spermatophyta</taxon>
        <taxon>Magnoliopsida</taxon>
        <taxon>eudicotyledons</taxon>
        <taxon>Gunneridae</taxon>
        <taxon>Pentapetalae</taxon>
        <taxon>asterids</taxon>
        <taxon>lamiids</taxon>
        <taxon>Lamiales</taxon>
        <taxon>Oleaceae</taxon>
        <taxon>Forsythieae</taxon>
        <taxon>Forsythia</taxon>
    </lineage>
</organism>
<accession>A0ABD1T5K9</accession>
<gene>
    <name evidence="2" type="ORF">Fot_31665</name>
</gene>
<dbReference type="Proteomes" id="UP001604277">
    <property type="component" value="Unassembled WGS sequence"/>
</dbReference>
<proteinExistence type="predicted"/>
<name>A0ABD1T5K9_9LAMI</name>
<feature type="region of interest" description="Disordered" evidence="1">
    <location>
        <begin position="69"/>
        <end position="156"/>
    </location>
</feature>
<dbReference type="EMBL" id="JBFOLJ010000009">
    <property type="protein sequence ID" value="KAL2508018.1"/>
    <property type="molecule type" value="Genomic_DNA"/>
</dbReference>
<feature type="compositionally biased region" description="Acidic residues" evidence="1">
    <location>
        <begin position="118"/>
        <end position="135"/>
    </location>
</feature>
<comment type="caution">
    <text evidence="2">The sequence shown here is derived from an EMBL/GenBank/DDBJ whole genome shotgun (WGS) entry which is preliminary data.</text>
</comment>
<dbReference type="AlphaFoldDB" id="A0ABD1T5K9"/>